<name>A0A6G1HT79_9PEZI</name>
<evidence type="ECO:0000256" key="1">
    <source>
        <dbReference type="SAM" id="SignalP"/>
    </source>
</evidence>
<dbReference type="AlphaFoldDB" id="A0A6G1HT79"/>
<dbReference type="Proteomes" id="UP000799640">
    <property type="component" value="Unassembled WGS sequence"/>
</dbReference>
<keyword evidence="1" id="KW-0732">Signal</keyword>
<reference evidence="2" key="1">
    <citation type="journal article" date="2020" name="Stud. Mycol.">
        <title>101 Dothideomycetes genomes: a test case for predicting lifestyles and emergence of pathogens.</title>
        <authorList>
            <person name="Haridas S."/>
            <person name="Albert R."/>
            <person name="Binder M."/>
            <person name="Bloem J."/>
            <person name="Labutti K."/>
            <person name="Salamov A."/>
            <person name="Andreopoulos B."/>
            <person name="Baker S."/>
            <person name="Barry K."/>
            <person name="Bills G."/>
            <person name="Bluhm B."/>
            <person name="Cannon C."/>
            <person name="Castanera R."/>
            <person name="Culley D."/>
            <person name="Daum C."/>
            <person name="Ezra D."/>
            <person name="Gonzalez J."/>
            <person name="Henrissat B."/>
            <person name="Kuo A."/>
            <person name="Liang C."/>
            <person name="Lipzen A."/>
            <person name="Lutzoni F."/>
            <person name="Magnuson J."/>
            <person name="Mondo S."/>
            <person name="Nolan M."/>
            <person name="Ohm R."/>
            <person name="Pangilinan J."/>
            <person name="Park H.-J."/>
            <person name="Ramirez L."/>
            <person name="Alfaro M."/>
            <person name="Sun H."/>
            <person name="Tritt A."/>
            <person name="Yoshinaga Y."/>
            <person name="Zwiers L.-H."/>
            <person name="Turgeon B."/>
            <person name="Goodwin S."/>
            <person name="Spatafora J."/>
            <person name="Crous P."/>
            <person name="Grigoriev I."/>
        </authorList>
    </citation>
    <scope>NUCLEOTIDE SEQUENCE</scope>
    <source>
        <strain evidence="2">CBS 262.69</strain>
    </source>
</reference>
<keyword evidence="3" id="KW-1185">Reference proteome</keyword>
<feature type="chain" id="PRO_5026249951" description="Secreted protein" evidence="1">
    <location>
        <begin position="20"/>
        <end position="87"/>
    </location>
</feature>
<evidence type="ECO:0000313" key="3">
    <source>
        <dbReference type="Proteomes" id="UP000799640"/>
    </source>
</evidence>
<evidence type="ECO:0000313" key="2">
    <source>
        <dbReference type="EMBL" id="KAF2399039.1"/>
    </source>
</evidence>
<proteinExistence type="predicted"/>
<dbReference type="EMBL" id="ML996698">
    <property type="protein sequence ID" value="KAF2399039.1"/>
    <property type="molecule type" value="Genomic_DNA"/>
</dbReference>
<sequence length="87" mass="9766">MPSVLLCSFLLSCAHDIMSLSMLLPDITMLLTCLHQTLLVTNVYRRFAVLLVPPVLSRPQTKSCLRLPSSRVLDLHPAERPSVFNHP</sequence>
<organism evidence="2 3">
    <name type="scientific">Trichodelitschia bisporula</name>
    <dbReference type="NCBI Taxonomy" id="703511"/>
    <lineage>
        <taxon>Eukaryota</taxon>
        <taxon>Fungi</taxon>
        <taxon>Dikarya</taxon>
        <taxon>Ascomycota</taxon>
        <taxon>Pezizomycotina</taxon>
        <taxon>Dothideomycetes</taxon>
        <taxon>Dothideomycetes incertae sedis</taxon>
        <taxon>Phaeotrichales</taxon>
        <taxon>Phaeotrichaceae</taxon>
        <taxon>Trichodelitschia</taxon>
    </lineage>
</organism>
<accession>A0A6G1HT79</accession>
<gene>
    <name evidence="2" type="ORF">EJ06DRAFT_68201</name>
</gene>
<evidence type="ECO:0008006" key="4">
    <source>
        <dbReference type="Google" id="ProtNLM"/>
    </source>
</evidence>
<protein>
    <recommendedName>
        <fullName evidence="4">Secreted protein</fullName>
    </recommendedName>
</protein>
<feature type="signal peptide" evidence="1">
    <location>
        <begin position="1"/>
        <end position="19"/>
    </location>
</feature>